<name>A0ACB1B3A6_MELEN</name>
<dbReference type="Proteomes" id="UP001497535">
    <property type="component" value="Unassembled WGS sequence"/>
</dbReference>
<comment type="caution">
    <text evidence="1">The sequence shown here is derived from an EMBL/GenBank/DDBJ whole genome shotgun (WGS) entry which is preliminary data.</text>
</comment>
<keyword evidence="2" id="KW-1185">Reference proteome</keyword>
<organism evidence="1 2">
    <name type="scientific">Meloidogyne enterolobii</name>
    <name type="common">Root-knot nematode worm</name>
    <name type="synonym">Meloidogyne mayaguensis</name>
    <dbReference type="NCBI Taxonomy" id="390850"/>
    <lineage>
        <taxon>Eukaryota</taxon>
        <taxon>Metazoa</taxon>
        <taxon>Ecdysozoa</taxon>
        <taxon>Nematoda</taxon>
        <taxon>Chromadorea</taxon>
        <taxon>Rhabditida</taxon>
        <taxon>Tylenchina</taxon>
        <taxon>Tylenchomorpha</taxon>
        <taxon>Tylenchoidea</taxon>
        <taxon>Meloidogynidae</taxon>
        <taxon>Meloidogyninae</taxon>
        <taxon>Meloidogyne</taxon>
    </lineage>
</organism>
<reference evidence="1" key="1">
    <citation type="submission" date="2023-11" db="EMBL/GenBank/DDBJ databases">
        <authorList>
            <person name="Poullet M."/>
        </authorList>
    </citation>
    <scope>NUCLEOTIDE SEQUENCE</scope>
    <source>
        <strain evidence="1">E1834</strain>
    </source>
</reference>
<evidence type="ECO:0000313" key="2">
    <source>
        <dbReference type="Proteomes" id="UP001497535"/>
    </source>
</evidence>
<proteinExistence type="predicted"/>
<accession>A0ACB1B3A6</accession>
<sequence>MFYQHQQQNPQPTTLEANAYPSQYCQHQQPESQLNQQPIGPTEIVFPQLLPQASNFDSDILQQQSCSASNQIVQLETEKNSCDQELTGLTGRRNSTNATESTIGESAGINDNILPAEQSIWVMRESYLKRRERDEQKRLEPDFSEQPVPICLTETEDAVKSVQYDDDETDRLLATESTQECKNKHDVGTSGPIEEATDNSNGLASRKGSKKEVIIHEPAVLIEGVLFRARYLGSTQMSSDGRTTKSSRMAQAQEAVTRAPEGEPQPSTEIDLFISTEKIMVLNTDLQRISETDVRQDILMDHSLRSISYIADIGDLVVLMARRMPCQQEQSENTEIIRKAPRVVCHVFESEEANFIAQSIGQAFQVAYTEFLRANGIDDPNYLRDIDYQEVLNSQEMMAEELELLARKETQKDVVISKRAGEPIGIVIVESGWGSMLPTSVIANMAPGGPAARSNQLNIGDQVIGVNGISLVGLPLSAAQQNIKNARSSTAVRLTIVSTPPVVEVRIRRPDTKYQLGFSVQNGIICSLLRGGIAERGGIRVGHRIIEINQTSVVAVTHERIVNMLATATGEIHMKWVYAYILKVNLIQNNANIDVSFADWAGDTKLHMMFNIYKLSYCKNLYK</sequence>
<dbReference type="EMBL" id="CAVMJV010000161">
    <property type="protein sequence ID" value="CAK5118037.1"/>
    <property type="molecule type" value="Genomic_DNA"/>
</dbReference>
<gene>
    <name evidence="1" type="ORF">MENTE1834_LOCUS46168</name>
</gene>
<evidence type="ECO:0000313" key="1">
    <source>
        <dbReference type="EMBL" id="CAK5118037.1"/>
    </source>
</evidence>
<protein>
    <submittedName>
        <fullName evidence="1">Uncharacterized protein</fullName>
    </submittedName>
</protein>